<evidence type="ECO:0000256" key="2">
    <source>
        <dbReference type="ARBA" id="ARBA00023295"/>
    </source>
</evidence>
<feature type="signal peptide" evidence="5">
    <location>
        <begin position="1"/>
        <end position="24"/>
    </location>
</feature>
<dbReference type="Gene3D" id="3.20.20.80">
    <property type="entry name" value="Glycosidases"/>
    <property type="match status" value="1"/>
</dbReference>
<evidence type="ECO:0000256" key="3">
    <source>
        <dbReference type="RuleBase" id="RU000489"/>
    </source>
</evidence>
<dbReference type="PANTHER" id="PTHR11177">
    <property type="entry name" value="CHITINASE"/>
    <property type="match status" value="1"/>
</dbReference>
<dbReference type="InterPro" id="IPR017853">
    <property type="entry name" value="GH"/>
</dbReference>
<dbReference type="PROSITE" id="PS01095">
    <property type="entry name" value="GH18_1"/>
    <property type="match status" value="1"/>
</dbReference>
<dbReference type="Pfam" id="PF00704">
    <property type="entry name" value="Glyco_hydro_18"/>
    <property type="match status" value="1"/>
</dbReference>
<dbReference type="InterPro" id="IPR029070">
    <property type="entry name" value="Chitinase_insertion_sf"/>
</dbReference>
<name>A0ABD1F5N0_HYPHA</name>
<dbReference type="AlphaFoldDB" id="A0ABD1F5N0"/>
<dbReference type="PROSITE" id="PS51910">
    <property type="entry name" value="GH18_2"/>
    <property type="match status" value="1"/>
</dbReference>
<evidence type="ECO:0000313" key="7">
    <source>
        <dbReference type="EMBL" id="KAL1512868.1"/>
    </source>
</evidence>
<dbReference type="InterPro" id="IPR011583">
    <property type="entry name" value="Chitinase_II/V-like_cat"/>
</dbReference>
<evidence type="ECO:0000313" key="8">
    <source>
        <dbReference type="Proteomes" id="UP001566132"/>
    </source>
</evidence>
<sequence length="379" mass="42724">MVLKRVLIVFNIVFLLNCFALIEANDDCVSQKKIVCYYASWSLYRIEEGQFNTEKIDSKLCTNIVYSFVGLNINLEIASLDTNADILNGGFYNMTQLKEQNPCLTVTLALGGWNEGSLKYSIMASNEESRQKFAEQALKFISYYGFDGLDLDWEYPTSRGGIAADKENFVALLKTIKSNFSPWGFKLSIAAGIDEQYYDIPEIVQHVDYVHLMAYDFISSTSNVTGLLAPFSLIKKGIDSWIKDGLPAEKLIMGVPTYARCFNLFATNDHGIGAPVNKTTCGGIWTDQDGFLSYYEVQQFLQTNSCKETVIVDDNVYSWCDDIWITYDNNNTVTTKAKYVIEADLGGVMIWSLDTDDFYGLFGEKYPLVTAIHDTLYPI</sequence>
<proteinExistence type="inferred from homology"/>
<dbReference type="InterPro" id="IPR001223">
    <property type="entry name" value="Glyco_hydro18_cat"/>
</dbReference>
<evidence type="ECO:0000256" key="5">
    <source>
        <dbReference type="SAM" id="SignalP"/>
    </source>
</evidence>
<keyword evidence="5" id="KW-0732">Signal</keyword>
<dbReference type="InterPro" id="IPR001579">
    <property type="entry name" value="Glyco_hydro_18_chit_AS"/>
</dbReference>
<dbReference type="PANTHER" id="PTHR11177:SF403">
    <property type="entry name" value="CHITINASE 2-RELATED"/>
    <property type="match status" value="1"/>
</dbReference>
<accession>A0ABD1F5N0</accession>
<dbReference type="SMART" id="SM00636">
    <property type="entry name" value="Glyco_18"/>
    <property type="match status" value="1"/>
</dbReference>
<comment type="caution">
    <text evidence="7">The sequence shown here is derived from an EMBL/GenBank/DDBJ whole genome shotgun (WGS) entry which is preliminary data.</text>
</comment>
<keyword evidence="1 3" id="KW-0378">Hydrolase</keyword>
<keyword evidence="8" id="KW-1185">Reference proteome</keyword>
<reference evidence="7 8" key="1">
    <citation type="submission" date="2024-05" db="EMBL/GenBank/DDBJ databases">
        <title>Genetic variation in Jamaican populations of the coffee berry borer (Hypothenemus hampei).</title>
        <authorList>
            <person name="Errbii M."/>
            <person name="Myrie A."/>
        </authorList>
    </citation>
    <scope>NUCLEOTIDE SEQUENCE [LARGE SCALE GENOMIC DNA]</scope>
    <source>
        <strain evidence="7">JA-Hopewell-2020-01-JO</strain>
        <tissue evidence="7">Whole body</tissue>
    </source>
</reference>
<keyword evidence="2 3" id="KW-0326">Glycosidase</keyword>
<feature type="domain" description="GH18" evidence="6">
    <location>
        <begin position="32"/>
        <end position="379"/>
    </location>
</feature>
<dbReference type="Gene3D" id="3.10.50.10">
    <property type="match status" value="1"/>
</dbReference>
<evidence type="ECO:0000256" key="4">
    <source>
        <dbReference type="RuleBase" id="RU004453"/>
    </source>
</evidence>
<evidence type="ECO:0000259" key="6">
    <source>
        <dbReference type="PROSITE" id="PS51910"/>
    </source>
</evidence>
<gene>
    <name evidence="7" type="ORF">ABEB36_002380</name>
</gene>
<dbReference type="Proteomes" id="UP001566132">
    <property type="component" value="Unassembled WGS sequence"/>
</dbReference>
<feature type="chain" id="PRO_5044885239" description="GH18 domain-containing protein" evidence="5">
    <location>
        <begin position="25"/>
        <end position="379"/>
    </location>
</feature>
<dbReference type="SUPFAM" id="SSF54556">
    <property type="entry name" value="Chitinase insertion domain"/>
    <property type="match status" value="1"/>
</dbReference>
<organism evidence="7 8">
    <name type="scientific">Hypothenemus hampei</name>
    <name type="common">Coffee berry borer</name>
    <dbReference type="NCBI Taxonomy" id="57062"/>
    <lineage>
        <taxon>Eukaryota</taxon>
        <taxon>Metazoa</taxon>
        <taxon>Ecdysozoa</taxon>
        <taxon>Arthropoda</taxon>
        <taxon>Hexapoda</taxon>
        <taxon>Insecta</taxon>
        <taxon>Pterygota</taxon>
        <taxon>Neoptera</taxon>
        <taxon>Endopterygota</taxon>
        <taxon>Coleoptera</taxon>
        <taxon>Polyphaga</taxon>
        <taxon>Cucujiformia</taxon>
        <taxon>Curculionidae</taxon>
        <taxon>Scolytinae</taxon>
        <taxon>Hypothenemus</taxon>
    </lineage>
</organism>
<dbReference type="GO" id="GO:0006032">
    <property type="term" value="P:chitin catabolic process"/>
    <property type="evidence" value="ECO:0007669"/>
    <property type="project" value="UniProtKB-ARBA"/>
</dbReference>
<dbReference type="InterPro" id="IPR050314">
    <property type="entry name" value="Glycosyl_Hydrlase_18"/>
</dbReference>
<dbReference type="EMBL" id="JBDJPC010000002">
    <property type="protein sequence ID" value="KAL1512868.1"/>
    <property type="molecule type" value="Genomic_DNA"/>
</dbReference>
<dbReference type="GO" id="GO:0004568">
    <property type="term" value="F:chitinase activity"/>
    <property type="evidence" value="ECO:0007669"/>
    <property type="project" value="UniProtKB-ARBA"/>
</dbReference>
<evidence type="ECO:0000256" key="1">
    <source>
        <dbReference type="ARBA" id="ARBA00022801"/>
    </source>
</evidence>
<protein>
    <recommendedName>
        <fullName evidence="6">GH18 domain-containing protein</fullName>
    </recommendedName>
</protein>
<comment type="similarity">
    <text evidence="4">Belongs to the glycosyl hydrolase 18 family.</text>
</comment>
<dbReference type="SUPFAM" id="SSF51445">
    <property type="entry name" value="(Trans)glycosidases"/>
    <property type="match status" value="1"/>
</dbReference>